<sequence length="71" mass="7597">MFGENCAGYFKKFCLILAIIKSKISARHQLSDSDRRRAVGRLEAGQSVTTVAAAMGVSKSVIPLLKKAAEG</sequence>
<gene>
    <name evidence="1" type="ORF">TNCV_1121201</name>
</gene>
<evidence type="ECO:0000313" key="2">
    <source>
        <dbReference type="Proteomes" id="UP000887159"/>
    </source>
</evidence>
<reference evidence="1" key="1">
    <citation type="submission" date="2020-08" db="EMBL/GenBank/DDBJ databases">
        <title>Multicomponent nature underlies the extraordinary mechanical properties of spider dragline silk.</title>
        <authorList>
            <person name="Kono N."/>
            <person name="Nakamura H."/>
            <person name="Mori M."/>
            <person name="Yoshida Y."/>
            <person name="Ohtoshi R."/>
            <person name="Malay A.D."/>
            <person name="Moran D.A.P."/>
            <person name="Tomita M."/>
            <person name="Numata K."/>
            <person name="Arakawa K."/>
        </authorList>
    </citation>
    <scope>NUCLEOTIDE SEQUENCE</scope>
</reference>
<dbReference type="Proteomes" id="UP000887159">
    <property type="component" value="Unassembled WGS sequence"/>
</dbReference>
<organism evidence="1 2">
    <name type="scientific">Trichonephila clavipes</name>
    <name type="common">Golden silk orbweaver</name>
    <name type="synonym">Nephila clavipes</name>
    <dbReference type="NCBI Taxonomy" id="2585209"/>
    <lineage>
        <taxon>Eukaryota</taxon>
        <taxon>Metazoa</taxon>
        <taxon>Ecdysozoa</taxon>
        <taxon>Arthropoda</taxon>
        <taxon>Chelicerata</taxon>
        <taxon>Arachnida</taxon>
        <taxon>Araneae</taxon>
        <taxon>Araneomorphae</taxon>
        <taxon>Entelegynae</taxon>
        <taxon>Araneoidea</taxon>
        <taxon>Nephilidae</taxon>
        <taxon>Trichonephila</taxon>
    </lineage>
</organism>
<keyword evidence="2" id="KW-1185">Reference proteome</keyword>
<evidence type="ECO:0000313" key="1">
    <source>
        <dbReference type="EMBL" id="GFY20886.1"/>
    </source>
</evidence>
<name>A0A8X6T5T7_TRICX</name>
<dbReference type="EMBL" id="BMAU01021356">
    <property type="protein sequence ID" value="GFY20886.1"/>
    <property type="molecule type" value="Genomic_DNA"/>
</dbReference>
<comment type="caution">
    <text evidence="1">The sequence shown here is derived from an EMBL/GenBank/DDBJ whole genome shotgun (WGS) entry which is preliminary data.</text>
</comment>
<accession>A0A8X6T5T7</accession>
<protein>
    <submittedName>
        <fullName evidence="1">Uncharacterized protein</fullName>
    </submittedName>
</protein>
<proteinExistence type="predicted"/>
<dbReference type="AlphaFoldDB" id="A0A8X6T5T7"/>